<dbReference type="AlphaFoldDB" id="A0A3B0YW36"/>
<feature type="domain" description="DUF6795" evidence="1">
    <location>
        <begin position="19"/>
        <end position="120"/>
    </location>
</feature>
<protein>
    <recommendedName>
        <fullName evidence="1">DUF6795 domain-containing protein</fullName>
    </recommendedName>
</protein>
<name>A0A3B0YW36_9ZZZZ</name>
<organism evidence="2">
    <name type="scientific">hydrothermal vent metagenome</name>
    <dbReference type="NCBI Taxonomy" id="652676"/>
    <lineage>
        <taxon>unclassified sequences</taxon>
        <taxon>metagenomes</taxon>
        <taxon>ecological metagenomes</taxon>
    </lineage>
</organism>
<sequence length="144" mass="15995">MSIFFKGKKVEAVLFSPLEGKMTYQGKPAAGATIKLWVAWKDKKGETELYYADDQGNFSIPQKTVVYKDNPLAQLSVGQEVTVEYQGKEILIWSTGKSSSHLFGELGGQPIGLTCELTNEMTTHLDHSLVGTLCEWQHLKALED</sequence>
<proteinExistence type="predicted"/>
<evidence type="ECO:0000259" key="1">
    <source>
        <dbReference type="Pfam" id="PF20598"/>
    </source>
</evidence>
<evidence type="ECO:0000313" key="2">
    <source>
        <dbReference type="EMBL" id="VAW83611.1"/>
    </source>
</evidence>
<dbReference type="Pfam" id="PF20598">
    <property type="entry name" value="DUF6795"/>
    <property type="match status" value="1"/>
</dbReference>
<dbReference type="EMBL" id="UOFO01000013">
    <property type="protein sequence ID" value="VAW83611.1"/>
    <property type="molecule type" value="Genomic_DNA"/>
</dbReference>
<dbReference type="InterPro" id="IPR046474">
    <property type="entry name" value="DUF6795"/>
</dbReference>
<gene>
    <name evidence="2" type="ORF">MNBD_GAMMA16-770</name>
</gene>
<reference evidence="2" key="1">
    <citation type="submission" date="2018-06" db="EMBL/GenBank/DDBJ databases">
        <authorList>
            <person name="Zhirakovskaya E."/>
        </authorList>
    </citation>
    <scope>NUCLEOTIDE SEQUENCE</scope>
</reference>
<accession>A0A3B0YW36</accession>